<organism evidence="4 5">
    <name type="scientific">Hermetia illucens</name>
    <name type="common">Black soldier fly</name>
    <dbReference type="NCBI Taxonomy" id="343691"/>
    <lineage>
        <taxon>Eukaryota</taxon>
        <taxon>Metazoa</taxon>
        <taxon>Ecdysozoa</taxon>
        <taxon>Arthropoda</taxon>
        <taxon>Hexapoda</taxon>
        <taxon>Insecta</taxon>
        <taxon>Pterygota</taxon>
        <taxon>Neoptera</taxon>
        <taxon>Endopterygota</taxon>
        <taxon>Diptera</taxon>
        <taxon>Brachycera</taxon>
        <taxon>Stratiomyomorpha</taxon>
        <taxon>Stratiomyidae</taxon>
        <taxon>Hermetiinae</taxon>
        <taxon>Hermetia</taxon>
    </lineage>
</organism>
<evidence type="ECO:0000313" key="5">
    <source>
        <dbReference type="Proteomes" id="UP000594454"/>
    </source>
</evidence>
<evidence type="ECO:0000256" key="1">
    <source>
        <dbReference type="SAM" id="MobiDB-lite"/>
    </source>
</evidence>
<dbReference type="OMA" id="CKHERTY"/>
<dbReference type="Proteomes" id="UP000594454">
    <property type="component" value="Chromosome 1"/>
</dbReference>
<dbReference type="OrthoDB" id="8195786at2759"/>
<keyword evidence="2" id="KW-1133">Transmembrane helix</keyword>
<keyword evidence="5" id="KW-1185">Reference proteome</keyword>
<keyword evidence="2" id="KW-0472">Membrane</keyword>
<accession>A0A7R8YRG5</accession>
<evidence type="ECO:0000313" key="4">
    <source>
        <dbReference type="EMBL" id="CAD7079454.1"/>
    </source>
</evidence>
<feature type="compositionally biased region" description="Low complexity" evidence="1">
    <location>
        <begin position="41"/>
        <end position="51"/>
    </location>
</feature>
<evidence type="ECO:0000256" key="2">
    <source>
        <dbReference type="SAM" id="Phobius"/>
    </source>
</evidence>
<feature type="chain" id="PRO_5030858584" evidence="3">
    <location>
        <begin position="21"/>
        <end position="143"/>
    </location>
</feature>
<feature type="transmembrane region" description="Helical" evidence="2">
    <location>
        <begin position="78"/>
        <end position="105"/>
    </location>
</feature>
<feature type="signal peptide" evidence="3">
    <location>
        <begin position="1"/>
        <end position="20"/>
    </location>
</feature>
<keyword evidence="3" id="KW-0732">Signal</keyword>
<dbReference type="EMBL" id="LR899009">
    <property type="protein sequence ID" value="CAD7079454.1"/>
    <property type="molecule type" value="Genomic_DNA"/>
</dbReference>
<gene>
    <name evidence="4" type="ORF">HERILL_LOCUS2671</name>
</gene>
<dbReference type="AlphaFoldDB" id="A0A7R8YRG5"/>
<name>A0A7R8YRG5_HERIL</name>
<reference evidence="4 5" key="1">
    <citation type="submission" date="2020-11" db="EMBL/GenBank/DDBJ databases">
        <authorList>
            <person name="Wallbank WR R."/>
            <person name="Pardo Diaz C."/>
            <person name="Kozak K."/>
            <person name="Martin S."/>
            <person name="Jiggins C."/>
            <person name="Moest M."/>
            <person name="Warren A I."/>
            <person name="Generalovic N T."/>
            <person name="Byers J.R.P. K."/>
            <person name="Montejo-Kovacevich G."/>
            <person name="Yen C E."/>
        </authorList>
    </citation>
    <scope>NUCLEOTIDE SEQUENCE [LARGE SCALE GENOMIC DNA]</scope>
</reference>
<proteinExistence type="predicted"/>
<sequence length="143" mass="15537">MSRVVLAFCLLFIYIHVSECGVYGRSGSSFGGGNSGRSSSYNARRYSGSSYDGAEPYPEAAKQKGAAPRTSKSSGFSAWGLIMIITTVIILGFGAYYGIICYPFFCKHERTYQFMDASSTITGATSRSIQSIENFQHDQKAAL</sequence>
<dbReference type="InParanoid" id="A0A7R8YRG5"/>
<protein>
    <submittedName>
        <fullName evidence="4">Uncharacterized protein</fullName>
    </submittedName>
</protein>
<evidence type="ECO:0000256" key="3">
    <source>
        <dbReference type="SAM" id="SignalP"/>
    </source>
</evidence>
<keyword evidence="2" id="KW-0812">Transmembrane</keyword>
<feature type="region of interest" description="Disordered" evidence="1">
    <location>
        <begin position="41"/>
        <end position="73"/>
    </location>
</feature>